<dbReference type="InterPro" id="IPR011604">
    <property type="entry name" value="PDDEXK-like_dom_sf"/>
</dbReference>
<dbReference type="CDD" id="cd22343">
    <property type="entry name" value="PDDEXK_lambda_exonuclease-like"/>
    <property type="match status" value="1"/>
</dbReference>
<dbReference type="PANTHER" id="PTHR47526:SF3">
    <property type="entry name" value="PHD-TYPE DOMAIN-CONTAINING PROTEIN"/>
    <property type="match status" value="1"/>
</dbReference>
<dbReference type="PANTHER" id="PTHR47526">
    <property type="entry name" value="ATP-DEPENDENT DNA HELICASE"/>
    <property type="match status" value="1"/>
</dbReference>
<organism evidence="3 4">
    <name type="scientific">Mytilus coruscus</name>
    <name type="common">Sea mussel</name>
    <dbReference type="NCBI Taxonomy" id="42192"/>
    <lineage>
        <taxon>Eukaryota</taxon>
        <taxon>Metazoa</taxon>
        <taxon>Spiralia</taxon>
        <taxon>Lophotrochozoa</taxon>
        <taxon>Mollusca</taxon>
        <taxon>Bivalvia</taxon>
        <taxon>Autobranchia</taxon>
        <taxon>Pteriomorphia</taxon>
        <taxon>Mytilida</taxon>
        <taxon>Mytiloidea</taxon>
        <taxon>Mytilidae</taxon>
        <taxon>Mytilinae</taxon>
        <taxon>Mytilus</taxon>
    </lineage>
</organism>
<proteinExistence type="predicted"/>
<dbReference type="Pfam" id="PF09588">
    <property type="entry name" value="YqaJ"/>
    <property type="match status" value="1"/>
</dbReference>
<evidence type="ECO:0000259" key="2">
    <source>
        <dbReference type="PROSITE" id="PS50966"/>
    </source>
</evidence>
<dbReference type="InterPro" id="IPR007527">
    <property type="entry name" value="Znf_SWIM"/>
</dbReference>
<evidence type="ECO:0000313" key="3">
    <source>
        <dbReference type="EMBL" id="CAC5369625.1"/>
    </source>
</evidence>
<keyword evidence="4" id="KW-1185">Reference proteome</keyword>
<keyword evidence="1" id="KW-0862">Zinc</keyword>
<gene>
    <name evidence="3" type="ORF">MCOR_8758</name>
</gene>
<protein>
    <recommendedName>
        <fullName evidence="2">SWIM-type domain-containing protein</fullName>
    </recommendedName>
</protein>
<accession>A0A6J8ALB0</accession>
<dbReference type="OrthoDB" id="6132274at2759"/>
<dbReference type="SUPFAM" id="SSF52980">
    <property type="entry name" value="Restriction endonuclease-like"/>
    <property type="match status" value="1"/>
</dbReference>
<dbReference type="GO" id="GO:0006281">
    <property type="term" value="P:DNA repair"/>
    <property type="evidence" value="ECO:0007669"/>
    <property type="project" value="UniProtKB-ARBA"/>
</dbReference>
<dbReference type="Proteomes" id="UP000507470">
    <property type="component" value="Unassembled WGS sequence"/>
</dbReference>
<reference evidence="3 4" key="1">
    <citation type="submission" date="2020-06" db="EMBL/GenBank/DDBJ databases">
        <authorList>
            <person name="Li R."/>
            <person name="Bekaert M."/>
        </authorList>
    </citation>
    <scope>NUCLEOTIDE SEQUENCE [LARGE SCALE GENOMIC DNA]</scope>
    <source>
        <strain evidence="4">wild</strain>
    </source>
</reference>
<dbReference type="GO" id="GO:0008270">
    <property type="term" value="F:zinc ion binding"/>
    <property type="evidence" value="ECO:0007669"/>
    <property type="project" value="UniProtKB-KW"/>
</dbReference>
<feature type="domain" description="SWIM-type" evidence="2">
    <location>
        <begin position="135"/>
        <end position="172"/>
    </location>
</feature>
<evidence type="ECO:0000256" key="1">
    <source>
        <dbReference type="PROSITE-ProRule" id="PRU00325"/>
    </source>
</evidence>
<keyword evidence="1" id="KW-0479">Metal-binding</keyword>
<dbReference type="InterPro" id="IPR019080">
    <property type="entry name" value="YqaJ_viral_recombinase"/>
</dbReference>
<evidence type="ECO:0000313" key="4">
    <source>
        <dbReference type="Proteomes" id="UP000507470"/>
    </source>
</evidence>
<dbReference type="AlphaFoldDB" id="A0A6J8ALB0"/>
<dbReference type="EMBL" id="CACVKT020001608">
    <property type="protein sequence ID" value="CAC5369625.1"/>
    <property type="molecule type" value="Genomic_DNA"/>
</dbReference>
<dbReference type="InterPro" id="IPR011335">
    <property type="entry name" value="Restrct_endonuc-II-like"/>
</dbReference>
<dbReference type="PROSITE" id="PS50966">
    <property type="entry name" value="ZF_SWIM"/>
    <property type="match status" value="1"/>
</dbReference>
<dbReference type="Gene3D" id="3.90.320.10">
    <property type="match status" value="1"/>
</dbReference>
<keyword evidence="1" id="KW-0863">Zinc-finger</keyword>
<sequence>MDDKIASDNDGKSKFSTYYHSLPNDTKNRYSTKLFYDAGTKSLPDPYVLTEKWSTDPNTWPDLTFGDIYLYLIDTPSIFTKESMKAYKSLEAYKYVVSGHVRVVLSHQISNDCPYVALSSKVTPSQRARDKPHEPWVYLEKKTGTVYCAHCTCMAGLGEVCSHVGALYLKLEMGVKIGITKTSSTSTACQWNSKFRKEVTPATVTEIYNQIKGRRKKDVPNVHAHGSSPLPSTSDLQLLYAIAPKSVFFTSVTIPGIEMLPPVDKPQPTDKFPKLLTSLHQPDTAPNSEYINDTYHKYTVTDSQAFRLEEATRNQAVSPLWFEHRKGRVTASKAHDVLRMREQTSPDNLVRRVCGYNSYDLSRKDAVRWGIEHEDEAREAYISHQKTTHINFECKLAGFFVNSKHPFVGASPDGITTCDCCGKGTLEVKCPFKHKDTPIDKVPAKDSNFCLDNMLQLKQNHRYYTQVQLQMYLTESSYSDFVVYTKCDPPSMVIVRLNLDLDFCKTLLKKCDSFVKDHVIHELITQKLNNMPVTQQSTCTTETMNNNDQPSVYMVSLLRTRIWPND</sequence>
<name>A0A6J8ALB0_MYTCO</name>